<dbReference type="FunFam" id="1.10.10.10:FF:000001">
    <property type="entry name" value="LysR family transcriptional regulator"/>
    <property type="match status" value="1"/>
</dbReference>
<dbReference type="InterPro" id="IPR000847">
    <property type="entry name" value="LysR_HTH_N"/>
</dbReference>
<dbReference type="Proteomes" id="UP000195569">
    <property type="component" value="Unassembled WGS sequence"/>
</dbReference>
<evidence type="ECO:0000256" key="4">
    <source>
        <dbReference type="ARBA" id="ARBA00023163"/>
    </source>
</evidence>
<dbReference type="InterPro" id="IPR036390">
    <property type="entry name" value="WH_DNA-bd_sf"/>
</dbReference>
<dbReference type="EMBL" id="CYGY02000002">
    <property type="protein sequence ID" value="SIT35301.1"/>
    <property type="molecule type" value="Genomic_DNA"/>
</dbReference>
<dbReference type="GO" id="GO:0003700">
    <property type="term" value="F:DNA-binding transcription factor activity"/>
    <property type="evidence" value="ECO:0007669"/>
    <property type="project" value="InterPro"/>
</dbReference>
<dbReference type="PRINTS" id="PR00039">
    <property type="entry name" value="HTHLYSR"/>
</dbReference>
<dbReference type="AlphaFoldDB" id="A0A1N7RJL4"/>
<protein>
    <submittedName>
        <fullName evidence="6">LysR family transcriptional regulator</fullName>
    </submittedName>
</protein>
<dbReference type="SUPFAM" id="SSF53850">
    <property type="entry name" value="Periplasmic binding protein-like II"/>
    <property type="match status" value="1"/>
</dbReference>
<dbReference type="InterPro" id="IPR005119">
    <property type="entry name" value="LysR_subst-bd"/>
</dbReference>
<reference evidence="6" key="1">
    <citation type="submission" date="2016-12" db="EMBL/GenBank/DDBJ databases">
        <authorList>
            <person name="Moulin L."/>
        </authorList>
    </citation>
    <scope>NUCLEOTIDE SEQUENCE [LARGE SCALE GENOMIC DNA]</scope>
    <source>
        <strain evidence="6">STM 7183</strain>
    </source>
</reference>
<comment type="similarity">
    <text evidence="1">Belongs to the LysR transcriptional regulatory family.</text>
</comment>
<organism evidence="6 7">
    <name type="scientific">Paraburkholderia piptadeniae</name>
    <dbReference type="NCBI Taxonomy" id="1701573"/>
    <lineage>
        <taxon>Bacteria</taxon>
        <taxon>Pseudomonadati</taxon>
        <taxon>Pseudomonadota</taxon>
        <taxon>Betaproteobacteria</taxon>
        <taxon>Burkholderiales</taxon>
        <taxon>Burkholderiaceae</taxon>
        <taxon>Paraburkholderia</taxon>
    </lineage>
</organism>
<evidence type="ECO:0000313" key="7">
    <source>
        <dbReference type="Proteomes" id="UP000195569"/>
    </source>
</evidence>
<dbReference type="InterPro" id="IPR050950">
    <property type="entry name" value="HTH-type_LysR_regulators"/>
</dbReference>
<dbReference type="PROSITE" id="PS50931">
    <property type="entry name" value="HTH_LYSR"/>
    <property type="match status" value="1"/>
</dbReference>
<dbReference type="OrthoDB" id="9133980at2"/>
<dbReference type="Gene3D" id="1.10.10.10">
    <property type="entry name" value="Winged helix-like DNA-binding domain superfamily/Winged helix DNA-binding domain"/>
    <property type="match status" value="1"/>
</dbReference>
<accession>A0A1N7RJL4</accession>
<feature type="domain" description="HTH lysR-type" evidence="5">
    <location>
        <begin position="1"/>
        <end position="58"/>
    </location>
</feature>
<proteinExistence type="inferred from homology"/>
<dbReference type="Pfam" id="PF03466">
    <property type="entry name" value="LysR_substrate"/>
    <property type="match status" value="1"/>
</dbReference>
<dbReference type="PANTHER" id="PTHR30419">
    <property type="entry name" value="HTH-TYPE TRANSCRIPTIONAL REGULATOR YBHD"/>
    <property type="match status" value="1"/>
</dbReference>
<dbReference type="Pfam" id="PF00126">
    <property type="entry name" value="HTH_1"/>
    <property type="match status" value="1"/>
</dbReference>
<keyword evidence="3" id="KW-0238">DNA-binding</keyword>
<comment type="caution">
    <text evidence="6">The sequence shown here is derived from an EMBL/GenBank/DDBJ whole genome shotgun (WGS) entry which is preliminary data.</text>
</comment>
<dbReference type="Gene3D" id="3.40.190.290">
    <property type="match status" value="1"/>
</dbReference>
<dbReference type="PANTHER" id="PTHR30419:SF8">
    <property type="entry name" value="NITROGEN ASSIMILATION TRANSCRIPTIONAL ACTIVATOR-RELATED"/>
    <property type="match status" value="1"/>
</dbReference>
<evidence type="ECO:0000256" key="2">
    <source>
        <dbReference type="ARBA" id="ARBA00023015"/>
    </source>
</evidence>
<name>A0A1N7RJL4_9BURK</name>
<evidence type="ECO:0000256" key="1">
    <source>
        <dbReference type="ARBA" id="ARBA00009437"/>
    </source>
</evidence>
<dbReference type="GO" id="GO:0003677">
    <property type="term" value="F:DNA binding"/>
    <property type="evidence" value="ECO:0007669"/>
    <property type="project" value="UniProtKB-KW"/>
</dbReference>
<dbReference type="GO" id="GO:0005829">
    <property type="term" value="C:cytosol"/>
    <property type="evidence" value="ECO:0007669"/>
    <property type="project" value="TreeGrafter"/>
</dbReference>
<dbReference type="SUPFAM" id="SSF46785">
    <property type="entry name" value="Winged helix' DNA-binding domain"/>
    <property type="match status" value="1"/>
</dbReference>
<evidence type="ECO:0000313" key="6">
    <source>
        <dbReference type="EMBL" id="SIT35301.1"/>
    </source>
</evidence>
<evidence type="ECO:0000256" key="3">
    <source>
        <dbReference type="ARBA" id="ARBA00023125"/>
    </source>
</evidence>
<evidence type="ECO:0000259" key="5">
    <source>
        <dbReference type="PROSITE" id="PS50931"/>
    </source>
</evidence>
<keyword evidence="2" id="KW-0805">Transcription regulation</keyword>
<sequence>METRDLEFILAVHAHGGIGRAAATLGITQPALTKAVKRLEAEVGLRLFERSARGVSPTSAGALFIERIRAIHRDYEDVLTQMRAIQSGTQGILSLGYSPSVPDTIVLDACRQLILDRPAAQIRLRRMLAPDLLDLLTEGSLDLVVAPVPNQRAAEFVVRELFTDVLTVIADEKHPLLRKRKPKLADLVGHDWLLPGSHVAVRQHVEAAFRKQGLPPPVLRIETDFSSRSFIHLVRNTKLLGVASAAPKLMTVGIRPIRLDPQELDLRRHIAILSRAGAYMSPLARRMISIVEQHSRGVRPTLRGRSE</sequence>
<dbReference type="RefSeq" id="WP_087732274.1">
    <property type="nucleotide sequence ID" value="NZ_CYGY02000002.1"/>
</dbReference>
<keyword evidence="7" id="KW-1185">Reference proteome</keyword>
<gene>
    <name evidence="6" type="ORF">BN2476_20119</name>
</gene>
<dbReference type="InterPro" id="IPR036388">
    <property type="entry name" value="WH-like_DNA-bd_sf"/>
</dbReference>
<keyword evidence="4" id="KW-0804">Transcription</keyword>